<dbReference type="SUPFAM" id="SSF51556">
    <property type="entry name" value="Metallo-dependent hydrolases"/>
    <property type="match status" value="1"/>
</dbReference>
<dbReference type="GO" id="GO:0008880">
    <property type="term" value="F:glucuronate isomerase activity"/>
    <property type="evidence" value="ECO:0007669"/>
    <property type="project" value="UniProtKB-EC"/>
</dbReference>
<comment type="caution">
    <text evidence="8">The sequence shown here is derived from an EMBL/GenBank/DDBJ whole genome shotgun (WGS) entry which is preliminary data.</text>
</comment>
<evidence type="ECO:0000256" key="4">
    <source>
        <dbReference type="ARBA" id="ARBA00012546"/>
    </source>
</evidence>
<dbReference type="HAMAP" id="MF_00675">
    <property type="entry name" value="UxaC"/>
    <property type="match status" value="1"/>
</dbReference>
<protein>
    <recommendedName>
        <fullName evidence="5 7">Uronate isomerase</fullName>
        <ecNumber evidence="4 7">5.3.1.12</ecNumber>
    </recommendedName>
    <alternativeName>
        <fullName evidence="7">Glucuronate isomerase</fullName>
    </alternativeName>
    <alternativeName>
        <fullName evidence="7">Uronic isomerase</fullName>
    </alternativeName>
</protein>
<dbReference type="EMBL" id="JBGFFE010000027">
    <property type="protein sequence ID" value="MEY8764724.1"/>
    <property type="molecule type" value="Genomic_DNA"/>
</dbReference>
<gene>
    <name evidence="7 8" type="primary">uxaC</name>
    <name evidence="8" type="ORF">AB8S09_13955</name>
</gene>
<dbReference type="InterPro" id="IPR003766">
    <property type="entry name" value="Uronate_isomerase"/>
</dbReference>
<proteinExistence type="inferred from homology"/>
<evidence type="ECO:0000256" key="2">
    <source>
        <dbReference type="ARBA" id="ARBA00004892"/>
    </source>
</evidence>
<evidence type="ECO:0000256" key="1">
    <source>
        <dbReference type="ARBA" id="ARBA00001165"/>
    </source>
</evidence>
<evidence type="ECO:0000256" key="5">
    <source>
        <dbReference type="ARBA" id="ARBA00020555"/>
    </source>
</evidence>
<dbReference type="InterPro" id="IPR032466">
    <property type="entry name" value="Metal_Hydrolase"/>
</dbReference>
<organism evidence="8 9">
    <name type="scientific">Clostridium lapidicellarium</name>
    <dbReference type="NCBI Taxonomy" id="3240931"/>
    <lineage>
        <taxon>Bacteria</taxon>
        <taxon>Bacillati</taxon>
        <taxon>Bacillota</taxon>
        <taxon>Clostridia</taxon>
        <taxon>Eubacteriales</taxon>
        <taxon>Clostridiaceae</taxon>
        <taxon>Clostridium</taxon>
    </lineage>
</organism>
<dbReference type="RefSeq" id="WP_294183874.1">
    <property type="nucleotide sequence ID" value="NZ_JBGFFE010000027.1"/>
</dbReference>
<dbReference type="Proteomes" id="UP001565220">
    <property type="component" value="Unassembled WGS sequence"/>
</dbReference>
<evidence type="ECO:0000313" key="8">
    <source>
        <dbReference type="EMBL" id="MEY8764724.1"/>
    </source>
</evidence>
<keyword evidence="6 7" id="KW-0413">Isomerase</keyword>
<name>A0ABV4E0Q2_9CLOT</name>
<dbReference type="PANTHER" id="PTHR30068:SF4">
    <property type="entry name" value="URONATE ISOMERASE"/>
    <property type="match status" value="1"/>
</dbReference>
<dbReference type="Pfam" id="PF02614">
    <property type="entry name" value="UxaC"/>
    <property type="match status" value="1"/>
</dbReference>
<evidence type="ECO:0000256" key="7">
    <source>
        <dbReference type="HAMAP-Rule" id="MF_00675"/>
    </source>
</evidence>
<dbReference type="Gene3D" id="3.20.20.140">
    <property type="entry name" value="Metal-dependent hydrolases"/>
    <property type="match status" value="1"/>
</dbReference>
<comment type="catalytic activity">
    <reaction evidence="1 7">
        <text>D-glucuronate = D-fructuronate</text>
        <dbReference type="Rhea" id="RHEA:13049"/>
        <dbReference type="ChEBI" id="CHEBI:58720"/>
        <dbReference type="ChEBI" id="CHEBI:59863"/>
        <dbReference type="EC" id="5.3.1.12"/>
    </reaction>
</comment>
<accession>A0ABV4E0Q2</accession>
<keyword evidence="9" id="KW-1185">Reference proteome</keyword>
<reference evidence="8 9" key="1">
    <citation type="submission" date="2024-08" db="EMBL/GenBank/DDBJ databases">
        <title>Clostridium lapicellarii sp. nov., and Clostridium renhuaiense sp. nov., two species isolated from the mud in a fermentation cellar used for producing sauce-flavour Chinese liquors.</title>
        <authorList>
            <person name="Yang F."/>
            <person name="Wang H."/>
            <person name="Chen L.Q."/>
            <person name="Zhou N."/>
            <person name="Lu J.J."/>
            <person name="Pu X.X."/>
            <person name="Wan B."/>
            <person name="Wang L."/>
            <person name="Liu S.J."/>
        </authorList>
    </citation>
    <scope>NUCLEOTIDE SEQUENCE [LARGE SCALE GENOMIC DNA]</scope>
    <source>
        <strain evidence="8 9">MT-113</strain>
    </source>
</reference>
<evidence type="ECO:0000313" key="9">
    <source>
        <dbReference type="Proteomes" id="UP001565220"/>
    </source>
</evidence>
<dbReference type="NCBIfam" id="NF002794">
    <property type="entry name" value="PRK02925.1"/>
    <property type="match status" value="1"/>
</dbReference>
<sequence length="464" mass="54215">MKKFLDENFDLSNGTAVKLYHDYAEKMPIYDFHCHLDPREIYEDKNYSNITEIWLYGDHYKWRAMRGNGVDEKYITGNASDYEKFLAWSRTVPKLIGNPLYVWTHLELQRYFNIHETLDENTAENIWNEANSIIKNLGFSARSLMKKSNVKVVCTTDDPADTLEYHRKIKNEGFDVKIVPGFRPDKALEIRNGDFVDWIGKLEKASNINIQNYDDFLQALNSRIEFFNESGCKISDHSLTYVPYMETSKKEVSEIFGKRLNFKKLNRAEEEKYKTYTLRSLGEMYFKFNWSMQFHIGAMRNNNTNKFNELGPNTGFDSMNDCRIAEKLAGLLDSLERDNVLPKTVLYTLNPSYNYVISSMLGNFQGLIPGKIQFGPAWWFNDNKDGMEEQMKALSNCGLLTRFIGMATDSRSFLSYARHEYFRRIVCNLIGKWVENGEVPCDMNYLGRVVQDISFNNARNYFEI</sequence>
<dbReference type="EC" id="5.3.1.12" evidence="4 7"/>
<evidence type="ECO:0000256" key="6">
    <source>
        <dbReference type="ARBA" id="ARBA00023235"/>
    </source>
</evidence>
<dbReference type="PANTHER" id="PTHR30068">
    <property type="entry name" value="URONATE ISOMERASE"/>
    <property type="match status" value="1"/>
</dbReference>
<evidence type="ECO:0000256" key="3">
    <source>
        <dbReference type="ARBA" id="ARBA00008397"/>
    </source>
</evidence>
<comment type="catalytic activity">
    <reaction evidence="7">
        <text>aldehydo-D-galacturonate = keto-D-tagaturonate</text>
        <dbReference type="Rhea" id="RHEA:27702"/>
        <dbReference type="ChEBI" id="CHEBI:12952"/>
        <dbReference type="ChEBI" id="CHEBI:17886"/>
    </reaction>
</comment>
<comment type="similarity">
    <text evidence="3 7">Belongs to the metallo-dependent hydrolases superfamily. Uronate isomerase family.</text>
</comment>
<dbReference type="Gene3D" id="1.10.2020.10">
    <property type="entry name" value="uronate isomerase, domain 2, chain A"/>
    <property type="match status" value="1"/>
</dbReference>
<comment type="pathway">
    <text evidence="2 7">Carbohydrate metabolism; pentose and glucuronate interconversion.</text>
</comment>